<dbReference type="SUPFAM" id="SSF55729">
    <property type="entry name" value="Acyl-CoA N-acyltransferases (Nat)"/>
    <property type="match status" value="1"/>
</dbReference>
<name>A0ABU4XPZ4_9HYPH</name>
<dbReference type="InterPro" id="IPR000182">
    <property type="entry name" value="GNAT_dom"/>
</dbReference>
<evidence type="ECO:0000256" key="2">
    <source>
        <dbReference type="ARBA" id="ARBA00023315"/>
    </source>
</evidence>
<feature type="domain" description="N-acetyltransferase" evidence="3">
    <location>
        <begin position="9"/>
        <end position="162"/>
    </location>
</feature>
<organism evidence="4 5">
    <name type="scientific">Mesorhizobium dulcispinae</name>
    <dbReference type="NCBI Taxonomy" id="3072316"/>
    <lineage>
        <taxon>Bacteria</taxon>
        <taxon>Pseudomonadati</taxon>
        <taxon>Pseudomonadota</taxon>
        <taxon>Alphaproteobacteria</taxon>
        <taxon>Hyphomicrobiales</taxon>
        <taxon>Phyllobacteriaceae</taxon>
        <taxon>Mesorhizobium</taxon>
    </lineage>
</organism>
<dbReference type="Pfam" id="PF00583">
    <property type="entry name" value="Acetyltransf_1"/>
    <property type="match status" value="1"/>
</dbReference>
<accession>A0ABU4XPZ4</accession>
<dbReference type="PROSITE" id="PS51186">
    <property type="entry name" value="GNAT"/>
    <property type="match status" value="1"/>
</dbReference>
<evidence type="ECO:0000313" key="5">
    <source>
        <dbReference type="Proteomes" id="UP001271780"/>
    </source>
</evidence>
<dbReference type="Gene3D" id="3.40.630.30">
    <property type="match status" value="1"/>
</dbReference>
<keyword evidence="5" id="KW-1185">Reference proteome</keyword>
<gene>
    <name evidence="4" type="ORF">RFM27_26365</name>
</gene>
<dbReference type="InterPro" id="IPR016181">
    <property type="entry name" value="Acyl_CoA_acyltransferase"/>
</dbReference>
<dbReference type="PANTHER" id="PTHR43800:SF1">
    <property type="entry name" value="PEPTIDYL-LYSINE N-ACETYLTRANSFERASE YJAB"/>
    <property type="match status" value="1"/>
</dbReference>
<dbReference type="Proteomes" id="UP001271780">
    <property type="component" value="Unassembled WGS sequence"/>
</dbReference>
<reference evidence="4 5" key="1">
    <citation type="submission" date="2023-08" db="EMBL/GenBank/DDBJ databases">
        <title>Implementing the SeqCode for naming new Mesorhizobium species isolated from Vachellia karroo root nodules.</title>
        <authorList>
            <person name="Van Lill M."/>
        </authorList>
    </citation>
    <scope>NUCLEOTIDE SEQUENCE [LARGE SCALE GENOMIC DNA]</scope>
    <source>
        <strain evidence="4 5">VK23A</strain>
    </source>
</reference>
<keyword evidence="1" id="KW-0808">Transferase</keyword>
<keyword evidence="2" id="KW-0012">Acyltransferase</keyword>
<sequence length="180" mass="19839">MNRDATPMIAIRPARADDAEALPEIEQSAGLAFRTVPDLAWLADGDNVSAERHRALIAEGACWVAADDQDKPVGFLSAGIEGGALHIWELDVRLDRQGSGIGRALLERAIEDARRRCLAAVTLTTFRDVAWNGPFYRKFGFRILEGTEIDQRLAGLLNDEAEHGMPAERRCAMRLDLSRS</sequence>
<dbReference type="PANTHER" id="PTHR43800">
    <property type="entry name" value="PEPTIDYL-LYSINE N-ACETYLTRANSFERASE YJAB"/>
    <property type="match status" value="1"/>
</dbReference>
<evidence type="ECO:0000256" key="1">
    <source>
        <dbReference type="ARBA" id="ARBA00022679"/>
    </source>
</evidence>
<proteinExistence type="predicted"/>
<dbReference type="EMBL" id="JAVIIZ010000021">
    <property type="protein sequence ID" value="MDX8475614.1"/>
    <property type="molecule type" value="Genomic_DNA"/>
</dbReference>
<evidence type="ECO:0000313" key="4">
    <source>
        <dbReference type="EMBL" id="MDX8475614.1"/>
    </source>
</evidence>
<evidence type="ECO:0000259" key="3">
    <source>
        <dbReference type="PROSITE" id="PS51186"/>
    </source>
</evidence>
<dbReference type="RefSeq" id="WP_320260570.1">
    <property type="nucleotide sequence ID" value="NZ_JAVIIX010000020.1"/>
</dbReference>
<dbReference type="CDD" id="cd04301">
    <property type="entry name" value="NAT_SF"/>
    <property type="match status" value="1"/>
</dbReference>
<comment type="caution">
    <text evidence="4">The sequence shown here is derived from an EMBL/GenBank/DDBJ whole genome shotgun (WGS) entry which is preliminary data.</text>
</comment>
<protein>
    <submittedName>
        <fullName evidence="4">GNAT family N-acetyltransferase</fullName>
    </submittedName>
</protein>